<evidence type="ECO:0000259" key="3">
    <source>
        <dbReference type="Pfam" id="PF01557"/>
    </source>
</evidence>
<evidence type="ECO:0000313" key="4">
    <source>
        <dbReference type="EMBL" id="MDX8305437.1"/>
    </source>
</evidence>
<dbReference type="RefSeq" id="WP_320203600.1">
    <property type="nucleotide sequence ID" value="NZ_CP192782.1"/>
</dbReference>
<dbReference type="PANTHER" id="PTHR42796">
    <property type="entry name" value="FUMARYLACETOACETATE HYDROLASE DOMAIN-CONTAINING PROTEIN 2A-RELATED"/>
    <property type="match status" value="1"/>
</dbReference>
<name>A0AAW9FPD0_9HYPH</name>
<proteinExistence type="inferred from homology"/>
<dbReference type="InterPro" id="IPR036663">
    <property type="entry name" value="Fumarylacetoacetase_C_sf"/>
</dbReference>
<sequence>MKLLRFGPVGAERPGLLGDDGQIRDLSDHVADWTGDRLLPATMEKIKAINPDGLRVVAANTRIGACIARPGKFICIGLNYHANAKALGQPVPNEPAIAMKPLSAISGPNDGIELPRGSTTTDWEVELGIVIGQPAKYVEERQAMQHVAGFCLINDVADRDLQSKRGGDTSKGRGYDSFGPIGPYLVPAPDISDPQGIDLWLEIDGERVQSGNTSDMIFGISFLVAYVSQFMTLLPGDIIASGTPAGIGVGMKPPRFLKAGEKVRLGGEGLGEQKHHVRSYRHLVA</sequence>
<dbReference type="Gene3D" id="3.90.850.10">
    <property type="entry name" value="Fumarylacetoacetase-like, C-terminal domain"/>
    <property type="match status" value="1"/>
</dbReference>
<dbReference type="GO" id="GO:0046872">
    <property type="term" value="F:metal ion binding"/>
    <property type="evidence" value="ECO:0007669"/>
    <property type="project" value="UniProtKB-KW"/>
</dbReference>
<keyword evidence="4" id="KW-0378">Hydrolase</keyword>
<dbReference type="InterPro" id="IPR011234">
    <property type="entry name" value="Fumarylacetoacetase-like_C"/>
</dbReference>
<dbReference type="GO" id="GO:0044281">
    <property type="term" value="P:small molecule metabolic process"/>
    <property type="evidence" value="ECO:0007669"/>
    <property type="project" value="UniProtKB-ARBA"/>
</dbReference>
<dbReference type="GO" id="GO:0016787">
    <property type="term" value="F:hydrolase activity"/>
    <property type="evidence" value="ECO:0007669"/>
    <property type="project" value="UniProtKB-KW"/>
</dbReference>
<dbReference type="SUPFAM" id="SSF56529">
    <property type="entry name" value="FAH"/>
    <property type="match status" value="1"/>
</dbReference>
<dbReference type="EMBL" id="JAVRAF010000019">
    <property type="protein sequence ID" value="MDX8305437.1"/>
    <property type="molecule type" value="Genomic_DNA"/>
</dbReference>
<comment type="caution">
    <text evidence="4">The sequence shown here is derived from an EMBL/GenBank/DDBJ whole genome shotgun (WGS) entry which is preliminary data.</text>
</comment>
<evidence type="ECO:0000256" key="1">
    <source>
        <dbReference type="ARBA" id="ARBA00010211"/>
    </source>
</evidence>
<dbReference type="Pfam" id="PF01557">
    <property type="entry name" value="FAA_hydrolase"/>
    <property type="match status" value="1"/>
</dbReference>
<keyword evidence="2" id="KW-0479">Metal-binding</keyword>
<dbReference type="InterPro" id="IPR051121">
    <property type="entry name" value="FAH"/>
</dbReference>
<comment type="similarity">
    <text evidence="1">Belongs to the FAH family.</text>
</comment>
<evidence type="ECO:0000256" key="2">
    <source>
        <dbReference type="ARBA" id="ARBA00022723"/>
    </source>
</evidence>
<feature type="domain" description="Fumarylacetoacetase-like C-terminal" evidence="3">
    <location>
        <begin position="72"/>
        <end position="277"/>
    </location>
</feature>
<accession>A0AAW9FPD0</accession>
<reference evidence="4" key="1">
    <citation type="journal article" date="2023" name="Phytobiomes J">
        <title>Deciphering the key players within the bacterial microbiota associated with aerial crown gall tumors on rhododendron: Insights into the gallobiome.</title>
        <authorList>
            <person name="Kuzmanovic N."/>
            <person name="Nesme J."/>
            <person name="Wolf J."/>
            <person name="Neumann-Schaal M."/>
            <person name="Petersen J."/>
            <person name="Fernandez-Gnecco G."/>
            <person name="Sproeer C."/>
            <person name="Bunk B."/>
            <person name="Overmann J."/>
            <person name="Sorensen S.J."/>
            <person name="Idczak E."/>
            <person name="Smalla K."/>
        </authorList>
    </citation>
    <scope>NUCLEOTIDE SEQUENCE</scope>
    <source>
        <strain evidence="4">Rho-11.1</strain>
    </source>
</reference>
<organism evidence="4">
    <name type="scientific">Agrobacterium rosae</name>
    <dbReference type="NCBI Taxonomy" id="1972867"/>
    <lineage>
        <taxon>Bacteria</taxon>
        <taxon>Pseudomonadati</taxon>
        <taxon>Pseudomonadota</taxon>
        <taxon>Alphaproteobacteria</taxon>
        <taxon>Hyphomicrobiales</taxon>
        <taxon>Rhizobiaceae</taxon>
        <taxon>Rhizobium/Agrobacterium group</taxon>
        <taxon>Agrobacterium</taxon>
    </lineage>
</organism>
<dbReference type="PANTHER" id="PTHR42796:SF4">
    <property type="entry name" value="FUMARYLACETOACETATE HYDROLASE DOMAIN-CONTAINING PROTEIN 2A"/>
    <property type="match status" value="1"/>
</dbReference>
<protein>
    <submittedName>
        <fullName evidence="4">Fumarylacetoacetate hydrolase family protein</fullName>
    </submittedName>
</protein>
<dbReference type="AlphaFoldDB" id="A0AAW9FPD0"/>
<gene>
    <name evidence="4" type="ORF">RMR22_24665</name>
</gene>